<comment type="subcellular location">
    <subcellularLocation>
        <location evidence="1">Membrane</location>
        <topology evidence="1">Single-pass membrane protein</topology>
    </subcellularLocation>
</comment>
<dbReference type="PANTHER" id="PTHR30386:SF26">
    <property type="entry name" value="TRANSPORT PROTEIN COMB"/>
    <property type="match status" value="1"/>
</dbReference>
<evidence type="ECO:0000313" key="7">
    <source>
        <dbReference type="EMBL" id="MFC4632848.1"/>
    </source>
</evidence>
<dbReference type="EMBL" id="JBHSFV010000001">
    <property type="protein sequence ID" value="MFC4632848.1"/>
    <property type="molecule type" value="Genomic_DNA"/>
</dbReference>
<evidence type="ECO:0000256" key="4">
    <source>
        <dbReference type="ARBA" id="ARBA00023136"/>
    </source>
</evidence>
<feature type="coiled-coil region" evidence="5">
    <location>
        <begin position="172"/>
        <end position="199"/>
    </location>
</feature>
<keyword evidence="8" id="KW-1185">Reference proteome</keyword>
<dbReference type="Proteomes" id="UP001596043">
    <property type="component" value="Unassembled WGS sequence"/>
</dbReference>
<comment type="caution">
    <text evidence="7">The sequence shown here is derived from an EMBL/GenBank/DDBJ whole genome shotgun (WGS) entry which is preliminary data.</text>
</comment>
<evidence type="ECO:0000256" key="1">
    <source>
        <dbReference type="ARBA" id="ARBA00004167"/>
    </source>
</evidence>
<evidence type="ECO:0000256" key="5">
    <source>
        <dbReference type="SAM" id="Coils"/>
    </source>
</evidence>
<accession>A0ABV9HSK9</accession>
<dbReference type="InterPro" id="IPR030190">
    <property type="entry name" value="MacA_alpha-hairpin_sf"/>
</dbReference>
<dbReference type="RefSeq" id="WP_379977012.1">
    <property type="nucleotide sequence ID" value="NZ_JBHSFV010000001.1"/>
</dbReference>
<dbReference type="InterPro" id="IPR050739">
    <property type="entry name" value="MFP"/>
</dbReference>
<organism evidence="7 8">
    <name type="scientific">Dokdonia ponticola</name>
    <dbReference type="NCBI Taxonomy" id="2041041"/>
    <lineage>
        <taxon>Bacteria</taxon>
        <taxon>Pseudomonadati</taxon>
        <taxon>Bacteroidota</taxon>
        <taxon>Flavobacteriia</taxon>
        <taxon>Flavobacteriales</taxon>
        <taxon>Flavobacteriaceae</taxon>
        <taxon>Dokdonia</taxon>
    </lineage>
</organism>
<keyword evidence="2 6" id="KW-0812">Transmembrane</keyword>
<evidence type="ECO:0000256" key="6">
    <source>
        <dbReference type="SAM" id="Phobius"/>
    </source>
</evidence>
<name>A0ABV9HSK9_9FLAO</name>
<evidence type="ECO:0000256" key="2">
    <source>
        <dbReference type="ARBA" id="ARBA00022692"/>
    </source>
</evidence>
<keyword evidence="4 6" id="KW-0472">Membrane</keyword>
<dbReference type="Gene3D" id="6.10.140.1990">
    <property type="match status" value="1"/>
</dbReference>
<protein>
    <submittedName>
        <fullName evidence="7">HlyD family secretion protein</fullName>
    </submittedName>
</protein>
<gene>
    <name evidence="7" type="ORF">ACFO3O_02960</name>
</gene>
<keyword evidence="3 6" id="KW-1133">Transmembrane helix</keyword>
<sequence length="431" mass="50009">MNDPIKNIKLRSEEVQAILTKVPHWMIRWGSGIFVCIIILLLILSWFISYPDIVNAEVMLTTEIPPQKIYAQKSGKLEALLVKDNDTVFEGQLLGVIENTANYQDIYTLKTILDTIRFENNTVHFPIDELPILFLGDVEEAYTAFENQYILYHLNKKLHPYSYEVIANETSLSESRSQLQNLQEQQKLKQLELILKKNELSRKKVLYEKGVISSQEYDNDQLEYYSVEREMQTFTNTISQIKTSISNGRKTSIGTKINKEKEEMLMYKNVVQAYNYLQKSIRSWELQYALTSDISGKVTLMKYWKANQNITQNDLVFTIIPTENIPYIAKLSTPPQNAGKIRVGQKINIKLFNYPDVEYGVLEGTILKISQVPDQEGNYLIDASVHKDLITSYDKKLTFTQEMPGEASIITEDLKLLDRFFYNFKEITKRQ</sequence>
<evidence type="ECO:0000313" key="8">
    <source>
        <dbReference type="Proteomes" id="UP001596043"/>
    </source>
</evidence>
<feature type="transmembrane region" description="Helical" evidence="6">
    <location>
        <begin position="29"/>
        <end position="48"/>
    </location>
</feature>
<reference evidence="8" key="1">
    <citation type="journal article" date="2019" name="Int. J. Syst. Evol. Microbiol.">
        <title>The Global Catalogue of Microorganisms (GCM) 10K type strain sequencing project: providing services to taxonomists for standard genome sequencing and annotation.</title>
        <authorList>
            <consortium name="The Broad Institute Genomics Platform"/>
            <consortium name="The Broad Institute Genome Sequencing Center for Infectious Disease"/>
            <person name="Wu L."/>
            <person name="Ma J."/>
        </authorList>
    </citation>
    <scope>NUCLEOTIDE SEQUENCE [LARGE SCALE GENOMIC DNA]</scope>
    <source>
        <strain evidence="8">YJ-61-S</strain>
    </source>
</reference>
<evidence type="ECO:0000256" key="3">
    <source>
        <dbReference type="ARBA" id="ARBA00022989"/>
    </source>
</evidence>
<proteinExistence type="predicted"/>
<keyword evidence="5" id="KW-0175">Coiled coil</keyword>
<dbReference type="PANTHER" id="PTHR30386">
    <property type="entry name" value="MEMBRANE FUSION SUBUNIT OF EMRAB-TOLC MULTIDRUG EFFLUX PUMP"/>
    <property type="match status" value="1"/>
</dbReference>